<organism evidence="2">
    <name type="scientific">Tanacetum cinerariifolium</name>
    <name type="common">Dalmatian daisy</name>
    <name type="synonym">Chrysanthemum cinerariifolium</name>
    <dbReference type="NCBI Taxonomy" id="118510"/>
    <lineage>
        <taxon>Eukaryota</taxon>
        <taxon>Viridiplantae</taxon>
        <taxon>Streptophyta</taxon>
        <taxon>Embryophyta</taxon>
        <taxon>Tracheophyta</taxon>
        <taxon>Spermatophyta</taxon>
        <taxon>Magnoliopsida</taxon>
        <taxon>eudicotyledons</taxon>
        <taxon>Gunneridae</taxon>
        <taxon>Pentapetalae</taxon>
        <taxon>asterids</taxon>
        <taxon>campanulids</taxon>
        <taxon>Asterales</taxon>
        <taxon>Asteraceae</taxon>
        <taxon>Asteroideae</taxon>
        <taxon>Anthemideae</taxon>
        <taxon>Anthemidinae</taxon>
        <taxon>Tanacetum</taxon>
    </lineage>
</organism>
<reference evidence="2" key="1">
    <citation type="journal article" date="2019" name="Sci. Rep.">
        <title>Draft genome of Tanacetum cinerariifolium, the natural source of mosquito coil.</title>
        <authorList>
            <person name="Yamashiro T."/>
            <person name="Shiraishi A."/>
            <person name="Satake H."/>
            <person name="Nakayama K."/>
        </authorList>
    </citation>
    <scope>NUCLEOTIDE SEQUENCE</scope>
</reference>
<comment type="caution">
    <text evidence="2">The sequence shown here is derived from an EMBL/GenBank/DDBJ whole genome shotgun (WGS) entry which is preliminary data.</text>
</comment>
<accession>A0A6L2NML3</accession>
<dbReference type="EMBL" id="BKCJ010009417">
    <property type="protein sequence ID" value="GEU86867.1"/>
    <property type="molecule type" value="Genomic_DNA"/>
</dbReference>
<gene>
    <name evidence="2" type="ORF">Tci_058845</name>
</gene>
<feature type="compositionally biased region" description="Basic and acidic residues" evidence="1">
    <location>
        <begin position="126"/>
        <end position="142"/>
    </location>
</feature>
<name>A0A6L2NML3_TANCI</name>
<evidence type="ECO:0000256" key="1">
    <source>
        <dbReference type="SAM" id="MobiDB-lite"/>
    </source>
</evidence>
<dbReference type="AlphaFoldDB" id="A0A6L2NML3"/>
<feature type="compositionally biased region" description="Polar residues" evidence="1">
    <location>
        <begin position="31"/>
        <end position="44"/>
    </location>
</feature>
<proteinExistence type="predicted"/>
<sequence length="172" mass="18535">MMDTSYWVGPIQRIGVHPLELIAAKPKKGKSQTLSCTSPQSQGHEASGALSKKDKRPKSKNPPTETNVTPPKPMEGSEQSHSVLSGTVPDPQDLERDIQLASTGFPSTLDEGTRKSKSLPEGTATHPKDSGRNQQPLDRDITFPDEGMAKTTPYPKGSLGDKDLGETNHPLI</sequence>
<feature type="region of interest" description="Disordered" evidence="1">
    <location>
        <begin position="26"/>
        <end position="172"/>
    </location>
</feature>
<protein>
    <submittedName>
        <fullName evidence="2">Uncharacterized protein</fullName>
    </submittedName>
</protein>
<evidence type="ECO:0000313" key="2">
    <source>
        <dbReference type="EMBL" id="GEU86867.1"/>
    </source>
</evidence>